<gene>
    <name evidence="5" type="ORF">AG1IA_09859</name>
</gene>
<dbReference type="SMART" id="SM00320">
    <property type="entry name" value="WD40"/>
    <property type="match status" value="2"/>
</dbReference>
<dbReference type="PROSITE" id="PS00678">
    <property type="entry name" value="WD_REPEATS_1"/>
    <property type="match status" value="1"/>
</dbReference>
<dbReference type="Gene3D" id="2.130.10.10">
    <property type="entry name" value="YVTN repeat-like/Quinoprotein amine dehydrogenase"/>
    <property type="match status" value="1"/>
</dbReference>
<dbReference type="STRING" id="983506.L8WD52"/>
<keyword evidence="1 3" id="KW-0853">WD repeat</keyword>
<keyword evidence="6" id="KW-1185">Reference proteome</keyword>
<organism evidence="5 6">
    <name type="scientific">Thanatephorus cucumeris (strain AG1-IA)</name>
    <name type="common">Rice sheath blight fungus</name>
    <name type="synonym">Rhizoctonia solani</name>
    <dbReference type="NCBI Taxonomy" id="983506"/>
    <lineage>
        <taxon>Eukaryota</taxon>
        <taxon>Fungi</taxon>
        <taxon>Dikarya</taxon>
        <taxon>Basidiomycota</taxon>
        <taxon>Agaricomycotina</taxon>
        <taxon>Agaricomycetes</taxon>
        <taxon>Cantharellales</taxon>
        <taxon>Ceratobasidiaceae</taxon>
        <taxon>Rhizoctonia</taxon>
        <taxon>Rhizoctonia solani AG-1</taxon>
    </lineage>
</organism>
<dbReference type="HOGENOM" id="CLU_1661990_0_0_1"/>
<keyword evidence="2" id="KW-0677">Repeat</keyword>
<dbReference type="PROSITE" id="PS50082">
    <property type="entry name" value="WD_REPEATS_2"/>
    <property type="match status" value="2"/>
</dbReference>
<name>L8WD52_THACA</name>
<dbReference type="PANTHER" id="PTHR19879:SF9">
    <property type="entry name" value="TRANSCRIPTION INITIATION FACTOR TFIID SUBUNIT 5"/>
    <property type="match status" value="1"/>
</dbReference>
<dbReference type="EMBL" id="AFRT01004279">
    <property type="protein sequence ID" value="ELU36111.1"/>
    <property type="molecule type" value="Genomic_DNA"/>
</dbReference>
<dbReference type="InterPro" id="IPR036322">
    <property type="entry name" value="WD40_repeat_dom_sf"/>
</dbReference>
<protein>
    <submittedName>
        <fullName evidence="5">WD40 domain-containing protein</fullName>
    </submittedName>
</protein>
<dbReference type="AlphaFoldDB" id="L8WD52"/>
<feature type="repeat" description="WD" evidence="3">
    <location>
        <begin position="70"/>
        <end position="111"/>
    </location>
</feature>
<dbReference type="OrthoDB" id="6262491at2759"/>
<comment type="caution">
    <text evidence="5">The sequence shown here is derived from an EMBL/GenBank/DDBJ whole genome shotgun (WGS) entry which is preliminary data.</text>
</comment>
<feature type="repeat" description="WD" evidence="3">
    <location>
        <begin position="27"/>
        <end position="68"/>
    </location>
</feature>
<dbReference type="InterPro" id="IPR019775">
    <property type="entry name" value="WD40_repeat_CS"/>
</dbReference>
<dbReference type="InterPro" id="IPR015943">
    <property type="entry name" value="WD40/YVTN_repeat-like_dom_sf"/>
</dbReference>
<evidence type="ECO:0000256" key="2">
    <source>
        <dbReference type="ARBA" id="ARBA00022737"/>
    </source>
</evidence>
<feature type="region of interest" description="Disordered" evidence="4">
    <location>
        <begin position="1"/>
        <end position="31"/>
    </location>
</feature>
<accession>L8WD52</accession>
<evidence type="ECO:0000256" key="4">
    <source>
        <dbReference type="SAM" id="MobiDB-lite"/>
    </source>
</evidence>
<evidence type="ECO:0000313" key="5">
    <source>
        <dbReference type="EMBL" id="ELU36111.1"/>
    </source>
</evidence>
<sequence>MQTGEQLVACGEVEDNTHGDDKDSDNDRAHRKEVNSVAFSPNGRYVASGSDDMTVCIWDAENGNLIFGPFKTHTSRVYCVQFSPDSSHIASCSDDRTIRFWSLASCATSAQNRVLTPSGAPGPTHGQLTKKDGWCYMAIEWSGSHPTCVPASCVLPKIL</sequence>
<evidence type="ECO:0000256" key="3">
    <source>
        <dbReference type="PROSITE-ProRule" id="PRU00221"/>
    </source>
</evidence>
<feature type="compositionally biased region" description="Basic and acidic residues" evidence="4">
    <location>
        <begin position="15"/>
        <end position="31"/>
    </location>
</feature>
<reference evidence="5 6" key="1">
    <citation type="journal article" date="2013" name="Nat. Commun.">
        <title>The evolution and pathogenic mechanisms of the rice sheath blight pathogen.</title>
        <authorList>
            <person name="Zheng A."/>
            <person name="Lin R."/>
            <person name="Xu L."/>
            <person name="Qin P."/>
            <person name="Tang C."/>
            <person name="Ai P."/>
            <person name="Zhang D."/>
            <person name="Liu Y."/>
            <person name="Sun Z."/>
            <person name="Feng H."/>
            <person name="Wang Y."/>
            <person name="Chen Y."/>
            <person name="Liang X."/>
            <person name="Fu R."/>
            <person name="Li Q."/>
            <person name="Zhang J."/>
            <person name="Yu X."/>
            <person name="Xie Z."/>
            <person name="Ding L."/>
            <person name="Guan P."/>
            <person name="Tang J."/>
            <person name="Liang Y."/>
            <person name="Wang S."/>
            <person name="Deng Q."/>
            <person name="Li S."/>
            <person name="Zhu J."/>
            <person name="Wang L."/>
            <person name="Liu H."/>
            <person name="Li P."/>
        </authorList>
    </citation>
    <scope>NUCLEOTIDE SEQUENCE [LARGE SCALE GENOMIC DNA]</scope>
    <source>
        <strain evidence="6">AG-1 IA</strain>
    </source>
</reference>
<evidence type="ECO:0000313" key="6">
    <source>
        <dbReference type="Proteomes" id="UP000011668"/>
    </source>
</evidence>
<evidence type="ECO:0000256" key="1">
    <source>
        <dbReference type="ARBA" id="ARBA00022574"/>
    </source>
</evidence>
<dbReference type="InterPro" id="IPR001680">
    <property type="entry name" value="WD40_rpt"/>
</dbReference>
<dbReference type="SUPFAM" id="SSF50978">
    <property type="entry name" value="WD40 repeat-like"/>
    <property type="match status" value="1"/>
</dbReference>
<dbReference type="Proteomes" id="UP000011668">
    <property type="component" value="Unassembled WGS sequence"/>
</dbReference>
<dbReference type="Pfam" id="PF00400">
    <property type="entry name" value="WD40"/>
    <property type="match status" value="2"/>
</dbReference>
<proteinExistence type="predicted"/>
<dbReference type="PROSITE" id="PS50294">
    <property type="entry name" value="WD_REPEATS_REGION"/>
    <property type="match status" value="2"/>
</dbReference>
<dbReference type="PANTHER" id="PTHR19879">
    <property type="entry name" value="TRANSCRIPTION INITIATION FACTOR TFIID"/>
    <property type="match status" value="1"/>
</dbReference>